<comment type="caution">
    <text evidence="1">The sequence shown here is derived from an EMBL/GenBank/DDBJ whole genome shotgun (WGS) entry which is preliminary data.</text>
</comment>
<gene>
    <name evidence="1" type="ORF">C943_04257</name>
</gene>
<dbReference type="Proteomes" id="UP000010953">
    <property type="component" value="Unassembled WGS sequence"/>
</dbReference>
<evidence type="ECO:0000313" key="2">
    <source>
        <dbReference type="Proteomes" id="UP000010953"/>
    </source>
</evidence>
<dbReference type="EMBL" id="AMZY02000008">
    <property type="protein sequence ID" value="EMS33938.1"/>
    <property type="molecule type" value="Genomic_DNA"/>
</dbReference>
<dbReference type="AlphaFoldDB" id="M7XHD1"/>
<dbReference type="STRING" id="1239962.C943_04257"/>
<protein>
    <submittedName>
        <fullName evidence="1">Uncharacterized protein</fullName>
    </submittedName>
</protein>
<dbReference type="InParanoid" id="M7XHD1"/>
<name>M7XHD1_9BACT</name>
<reference evidence="1" key="1">
    <citation type="submission" date="2013-01" db="EMBL/GenBank/DDBJ databases">
        <title>Genome assembly of Mariniradius saccharolyticus AK6.</title>
        <authorList>
            <person name="Vaidya B."/>
            <person name="Khatri I."/>
            <person name="Tanuku N.R.S."/>
            <person name="Subramanian S."/>
            <person name="Pinnaka A."/>
        </authorList>
    </citation>
    <scope>NUCLEOTIDE SEQUENCE [LARGE SCALE GENOMIC DNA]</scope>
    <source>
        <strain evidence="1">AK6</strain>
    </source>
</reference>
<keyword evidence="2" id="KW-1185">Reference proteome</keyword>
<accession>M7XHD1</accession>
<proteinExistence type="predicted"/>
<sequence length="58" mass="6909">MHRIQPFGENGFLGICKYKWEKGFYTLSEMVCQDQSKSPVDEIMSNEKRLRHIHLQSH</sequence>
<organism evidence="1 2">
    <name type="scientific">Mariniradius saccharolyticus AK6</name>
    <dbReference type="NCBI Taxonomy" id="1239962"/>
    <lineage>
        <taxon>Bacteria</taxon>
        <taxon>Pseudomonadati</taxon>
        <taxon>Bacteroidota</taxon>
        <taxon>Cytophagia</taxon>
        <taxon>Cytophagales</taxon>
        <taxon>Cyclobacteriaceae</taxon>
        <taxon>Mariniradius</taxon>
    </lineage>
</organism>
<evidence type="ECO:0000313" key="1">
    <source>
        <dbReference type="EMBL" id="EMS33938.1"/>
    </source>
</evidence>